<dbReference type="EMBL" id="JAOCZP010000016">
    <property type="protein sequence ID" value="MCT7378623.1"/>
    <property type="molecule type" value="Genomic_DNA"/>
</dbReference>
<feature type="transmembrane region" description="Helical" evidence="2">
    <location>
        <begin position="210"/>
        <end position="231"/>
    </location>
</feature>
<feature type="transmembrane region" description="Helical" evidence="2">
    <location>
        <begin position="299"/>
        <end position="317"/>
    </location>
</feature>
<feature type="transmembrane region" description="Helical" evidence="2">
    <location>
        <begin position="33"/>
        <end position="53"/>
    </location>
</feature>
<feature type="transmembrane region" description="Helical" evidence="2">
    <location>
        <begin position="252"/>
        <end position="279"/>
    </location>
</feature>
<feature type="transmembrane region" description="Helical" evidence="2">
    <location>
        <begin position="366"/>
        <end position="388"/>
    </location>
</feature>
<dbReference type="PANTHER" id="PTHR43298:SF2">
    <property type="entry name" value="FMN_FAD EXPORTER YEEO-RELATED"/>
    <property type="match status" value="1"/>
</dbReference>
<feature type="transmembrane region" description="Helical" evidence="2">
    <location>
        <begin position="409"/>
        <end position="426"/>
    </location>
</feature>
<dbReference type="Pfam" id="PF01554">
    <property type="entry name" value="MatE"/>
    <property type="match status" value="2"/>
</dbReference>
<feature type="transmembrane region" description="Helical" evidence="2">
    <location>
        <begin position="178"/>
        <end position="198"/>
    </location>
</feature>
<sequence length="462" mass="47804">MSLAHLDSARPSGPAADVGLGPCIQEGRSLLRLAVPVMLIALVNMGMSVTDAAMVSDIFGADALAAVAVGSDFYSIVFYLGAGILGGLAPFYTAATMRADSAERGRLLRIGWMMVGLIAALFVPLVWFSPDWLAVLGLDTRLLEQGRGYTSAMALTLVPMLGVMLYRTILTAAEKPKVFLKVTVAMLPLNALGNYVFMTGVGPVPAFGPTGTGISTLLVASASLTILILIARRASGRAIAAPDGASVDWRGFVTVLRVGLPIGIATVAEVGVFLAATIYAATLSATDVAAHTLTLRTAGVAYAIPAALLQASMVRMARADSLRDNRTGVVVTSSLVLSLAFGALIVLLLVGGAAPLAEAFFDDSAAGLAAAGLALGLLILLGIMELIFVPGAAAAGLLRGRKDTRLPMIYALVGHWAVGAPLGIYLCEQHDLGIAGIWIGLSAGTLLTTLLTLRRLFVLRPR</sequence>
<keyword evidence="4" id="KW-1185">Reference proteome</keyword>
<feature type="transmembrane region" description="Helical" evidence="2">
    <location>
        <begin position="148"/>
        <end position="166"/>
    </location>
</feature>
<accession>A0ABT2LVR0</accession>
<reference evidence="3 4" key="1">
    <citation type="submission" date="2022-09" db="EMBL/GenBank/DDBJ databases">
        <title>Chelativorans salina sp. nov., a novel slightly halophilic bacterium isolated from a saline lake sediment enrichment.</title>
        <authorList>
            <person name="Gao L."/>
            <person name="Fang B.-Z."/>
            <person name="Li W.-J."/>
        </authorList>
    </citation>
    <scope>NUCLEOTIDE SEQUENCE [LARGE SCALE GENOMIC DNA]</scope>
    <source>
        <strain evidence="3 4">EGI FJ00035</strain>
    </source>
</reference>
<protein>
    <submittedName>
        <fullName evidence="3">MATE family efflux transporter</fullName>
    </submittedName>
</protein>
<dbReference type="InterPro" id="IPR050222">
    <property type="entry name" value="MATE_MdtK"/>
</dbReference>
<keyword evidence="2" id="KW-0812">Transmembrane</keyword>
<dbReference type="InterPro" id="IPR002528">
    <property type="entry name" value="MATE_fam"/>
</dbReference>
<organism evidence="3 4">
    <name type="scientific">Chelativorans salis</name>
    <dbReference type="NCBI Taxonomy" id="2978478"/>
    <lineage>
        <taxon>Bacteria</taxon>
        <taxon>Pseudomonadati</taxon>
        <taxon>Pseudomonadota</taxon>
        <taxon>Alphaproteobacteria</taxon>
        <taxon>Hyphomicrobiales</taxon>
        <taxon>Phyllobacteriaceae</taxon>
        <taxon>Chelativorans</taxon>
    </lineage>
</organism>
<keyword evidence="2" id="KW-1133">Transmembrane helix</keyword>
<name>A0ABT2LVR0_9HYPH</name>
<feature type="transmembrane region" description="Helical" evidence="2">
    <location>
        <begin position="432"/>
        <end position="453"/>
    </location>
</feature>
<dbReference type="PANTHER" id="PTHR43298">
    <property type="entry name" value="MULTIDRUG RESISTANCE PROTEIN NORM-RELATED"/>
    <property type="match status" value="1"/>
</dbReference>
<dbReference type="RefSeq" id="WP_260907658.1">
    <property type="nucleotide sequence ID" value="NZ_JAOCZP010000016.1"/>
</dbReference>
<feature type="transmembrane region" description="Helical" evidence="2">
    <location>
        <begin position="329"/>
        <end position="354"/>
    </location>
</feature>
<evidence type="ECO:0000313" key="3">
    <source>
        <dbReference type="EMBL" id="MCT7378623.1"/>
    </source>
</evidence>
<keyword evidence="1" id="KW-0813">Transport</keyword>
<proteinExistence type="predicted"/>
<feature type="transmembrane region" description="Helical" evidence="2">
    <location>
        <begin position="73"/>
        <end position="95"/>
    </location>
</feature>
<feature type="transmembrane region" description="Helical" evidence="2">
    <location>
        <begin position="107"/>
        <end position="128"/>
    </location>
</feature>
<dbReference type="Proteomes" id="UP001320831">
    <property type="component" value="Unassembled WGS sequence"/>
</dbReference>
<gene>
    <name evidence="3" type="ORF">N5A92_26795</name>
</gene>
<comment type="caution">
    <text evidence="3">The sequence shown here is derived from an EMBL/GenBank/DDBJ whole genome shotgun (WGS) entry which is preliminary data.</text>
</comment>
<evidence type="ECO:0000313" key="4">
    <source>
        <dbReference type="Proteomes" id="UP001320831"/>
    </source>
</evidence>
<keyword evidence="2" id="KW-0472">Membrane</keyword>
<evidence type="ECO:0000256" key="2">
    <source>
        <dbReference type="SAM" id="Phobius"/>
    </source>
</evidence>
<evidence type="ECO:0000256" key="1">
    <source>
        <dbReference type="ARBA" id="ARBA00022448"/>
    </source>
</evidence>